<keyword evidence="1" id="KW-0812">Transmembrane</keyword>
<dbReference type="VEuPathDB" id="ToxoDB:TGRUB_231770A"/>
<comment type="caution">
    <text evidence="2">The sequence shown here is derived from an EMBL/GenBank/DDBJ whole genome shotgun (WGS) entry which is preliminary data.</text>
</comment>
<evidence type="ECO:0000313" key="2">
    <source>
        <dbReference type="EMBL" id="KFG63697.1"/>
    </source>
</evidence>
<dbReference type="EMBL" id="AFYV02000872">
    <property type="protein sequence ID" value="KFG63697.1"/>
    <property type="molecule type" value="Genomic_DNA"/>
</dbReference>
<reference evidence="2 3" key="1">
    <citation type="submission" date="2014-05" db="EMBL/GenBank/DDBJ databases">
        <authorList>
            <person name="Sibley D."/>
            <person name="Venepally P."/>
            <person name="Karamycheva S."/>
            <person name="Hadjithomas M."/>
            <person name="Khan A."/>
            <person name="Brunk B."/>
            <person name="Roos D."/>
            <person name="Caler E."/>
            <person name="Lorenzi H."/>
        </authorList>
    </citation>
    <scope>NUCLEOTIDE SEQUENCE [LARGE SCALE GENOMIC DNA]</scope>
    <source>
        <strain evidence="2 3">RUB</strain>
    </source>
</reference>
<dbReference type="AlphaFoldDB" id="A0A086M479"/>
<name>A0A086M479_TOXGO</name>
<dbReference type="Proteomes" id="UP000028834">
    <property type="component" value="Unassembled WGS sequence"/>
</dbReference>
<feature type="transmembrane region" description="Helical" evidence="1">
    <location>
        <begin position="120"/>
        <end position="143"/>
    </location>
</feature>
<organism evidence="2 3">
    <name type="scientific">Toxoplasma gondii RUB</name>
    <dbReference type="NCBI Taxonomy" id="935652"/>
    <lineage>
        <taxon>Eukaryota</taxon>
        <taxon>Sar</taxon>
        <taxon>Alveolata</taxon>
        <taxon>Apicomplexa</taxon>
        <taxon>Conoidasida</taxon>
        <taxon>Coccidia</taxon>
        <taxon>Eucoccidiorida</taxon>
        <taxon>Eimeriorina</taxon>
        <taxon>Sarcocystidae</taxon>
        <taxon>Toxoplasma</taxon>
    </lineage>
</organism>
<protein>
    <submittedName>
        <fullName evidence="2">Putative alpha-tubulin I</fullName>
    </submittedName>
</protein>
<accession>A0A086M479</accession>
<evidence type="ECO:0000256" key="1">
    <source>
        <dbReference type="SAM" id="Phobius"/>
    </source>
</evidence>
<evidence type="ECO:0000313" key="3">
    <source>
        <dbReference type="Proteomes" id="UP000028834"/>
    </source>
</evidence>
<keyword evidence="1" id="KW-1133">Transmembrane helix</keyword>
<gene>
    <name evidence="2" type="ORF">TGRUB_231770A</name>
</gene>
<proteinExistence type="predicted"/>
<keyword evidence="1" id="KW-0472">Membrane</keyword>
<sequence length="146" mass="16571">MQTGAKSVERAWSNYFSFEAGEEKLEEGDRFCIIGFKVSGPVLGNVHFQGLPPTPGLYHLWQYVTKTVRYFLSGNGEQHPSASCLSSPVAQLLKSLVHQLLLYARKGGERTCKKDASKRNLVWCTAPFYFFTWFVVVVCRVMFTLH</sequence>